<dbReference type="GO" id="GO:0003677">
    <property type="term" value="F:DNA binding"/>
    <property type="evidence" value="ECO:0007669"/>
    <property type="project" value="InterPro"/>
</dbReference>
<dbReference type="InterPro" id="IPR011263">
    <property type="entry name" value="DNA-dir_RNA_pol_RpoA/D/Rpb3"/>
</dbReference>
<dbReference type="GO" id="GO:0046983">
    <property type="term" value="F:protein dimerization activity"/>
    <property type="evidence" value="ECO:0007669"/>
    <property type="project" value="InterPro"/>
</dbReference>
<dbReference type="Pfam" id="PF01193">
    <property type="entry name" value="RNA_pol_L"/>
    <property type="match status" value="1"/>
</dbReference>
<proteinExistence type="inferred from homology"/>
<dbReference type="NCBIfam" id="NF001988">
    <property type="entry name" value="PRK00783.1"/>
    <property type="match status" value="1"/>
</dbReference>
<evidence type="ECO:0000256" key="6">
    <source>
        <dbReference type="ARBA" id="ARBA00025804"/>
    </source>
</evidence>
<feature type="domain" description="DNA-directed RNA polymerase RpoA/D/Rpb3-type" evidence="8">
    <location>
        <begin position="248"/>
        <end position="553"/>
    </location>
</feature>
<dbReference type="InterPro" id="IPR036643">
    <property type="entry name" value="RNApol_insert_sf"/>
</dbReference>
<dbReference type="OrthoDB" id="270173at2759"/>
<dbReference type="SUPFAM" id="SSF56553">
    <property type="entry name" value="Insert subdomain of RNA polymerase alpha subunit"/>
    <property type="match status" value="1"/>
</dbReference>
<keyword evidence="3 9" id="KW-0240">DNA-directed RNA polymerase</keyword>
<dbReference type="PANTHER" id="PTHR11800">
    <property type="entry name" value="DNA-DIRECTED RNA POLYMERASE"/>
    <property type="match status" value="1"/>
</dbReference>
<dbReference type="PANTHER" id="PTHR11800:SF13">
    <property type="entry name" value="DNA-DIRECTED RNA POLYMERASES I AND III SUBUNIT RPAC1"/>
    <property type="match status" value="1"/>
</dbReference>
<feature type="compositionally biased region" description="Basic residues" evidence="7">
    <location>
        <begin position="97"/>
        <end position="106"/>
    </location>
</feature>
<gene>
    <name evidence="9" type="ORF">FOXG_00692</name>
</gene>
<keyword evidence="5" id="KW-0539">Nucleus</keyword>
<organism evidence="9 10">
    <name type="scientific">Fusarium oxysporum f. sp. lycopersici (strain 4287 / CBS 123668 / FGSC 9935 / NRRL 34936)</name>
    <name type="common">Fusarium vascular wilt of tomato</name>
    <dbReference type="NCBI Taxonomy" id="426428"/>
    <lineage>
        <taxon>Eukaryota</taxon>
        <taxon>Fungi</taxon>
        <taxon>Dikarya</taxon>
        <taxon>Ascomycota</taxon>
        <taxon>Pezizomycotina</taxon>
        <taxon>Sordariomycetes</taxon>
        <taxon>Hypocreomycetidae</taxon>
        <taxon>Hypocreales</taxon>
        <taxon>Nectriaceae</taxon>
        <taxon>Fusarium</taxon>
        <taxon>Fusarium oxysporum species complex</taxon>
    </lineage>
</organism>
<dbReference type="RefSeq" id="XP_018232914.1">
    <property type="nucleotide sequence ID" value="XM_018377226.1"/>
</dbReference>
<dbReference type="VEuPathDB" id="FungiDB:FOXG_00692"/>
<dbReference type="AlphaFoldDB" id="A0A0J9U6R5"/>
<keyword evidence="4" id="KW-0804">Transcription</keyword>
<protein>
    <recommendedName>
        <fullName evidence="2">DNA-directed RNA polymerases I and III subunit RPAC1</fullName>
    </recommendedName>
</protein>
<sequence length="559" mass="62482">MRRKWSEVAHYQTKVLVLQDKTHNYLHALNNCNALPHERIQRRLSSCKATSTDIVTVIRPCSHNIRYVPAASQPKLRFIVSGARGLKPTPTEAWVGHGRRSRRRVGKSAPSLSAGKTDSPRSTNSSPWIIHFLHLPLTESSPRRGFKKLLFASLITIARLNNHHAYSPVCIYIIPTTAMAPTQQAAWRKAPTAEEIANRQTVGINKETVTNITSTDYPGHHPGEDLAFTLDRFRDAFSVKFHQNDQFLASFSLVGIDASLANAFRRILLSEIPTLAIENVYIENNTSVIQDEVLAHRLGLIPFKGGREGLHNFLKWHKKPEAGEDPYAGCFDWNTVRLELNVTCTVNEDASPAENDPLKAYHNAHVYARDIVFVPTGKQVEYFSGEDAIAPTNPDILIAKLRPRQTINLAMHMHKGIGSDHAKFSPVATASYRLLPTITITKPILGADAEKFAKCFPKGVIGLEKVTAEEAAEAGSGYEGQEGETKAVVVDAMKDTVSREALRHKEFEGKVKLGRRRDHFIFSIESTGQWDSDELFLESVKHLKLKCKKLEQQVINMAR</sequence>
<dbReference type="Gene3D" id="3.30.1360.10">
    <property type="entry name" value="RNA polymerase, RBP11-like subunit"/>
    <property type="match status" value="1"/>
</dbReference>
<dbReference type="GO" id="GO:0055029">
    <property type="term" value="C:nuclear DNA-directed RNA polymerase complex"/>
    <property type="evidence" value="ECO:0007669"/>
    <property type="project" value="UniProtKB-ARBA"/>
</dbReference>
<evidence type="ECO:0000313" key="9">
    <source>
        <dbReference type="EMBL" id="KNA94868.1"/>
    </source>
</evidence>
<reference evidence="9" key="1">
    <citation type="submission" date="2007-04" db="EMBL/GenBank/DDBJ databases">
        <authorList>
            <consortium name="The Broad Institute Genome Sequencing Platform"/>
            <person name="Birren B."/>
            <person name="Lander E."/>
            <person name="Galagan J."/>
            <person name="Nusbaum C."/>
            <person name="Devon K."/>
            <person name="Ma L.-J."/>
            <person name="Jaffe D."/>
            <person name="Butler J."/>
            <person name="Alvarez P."/>
            <person name="Gnerre S."/>
            <person name="Grabherr M."/>
            <person name="Kleber M."/>
            <person name="Mauceli E."/>
            <person name="Brockman W."/>
            <person name="MacCallum I.A."/>
            <person name="Young S."/>
            <person name="LaButti K."/>
            <person name="DeCaprio D."/>
            <person name="Crawford M."/>
            <person name="Koehrsen M."/>
            <person name="Engels R."/>
            <person name="Montgomery P."/>
            <person name="Pearson M."/>
            <person name="Howarth C."/>
            <person name="Larson L."/>
            <person name="White J."/>
            <person name="O'Leary S."/>
            <person name="Kodira C."/>
            <person name="Zeng Q."/>
            <person name="Yandava C."/>
            <person name="Alvarado L."/>
            <person name="Kistler C."/>
            <person name="Shim W.-B."/>
            <person name="Kang S."/>
            <person name="Woloshuk C."/>
        </authorList>
    </citation>
    <scope>NUCLEOTIDE SEQUENCE</scope>
    <source>
        <strain evidence="9">4287</strain>
    </source>
</reference>
<evidence type="ECO:0000259" key="8">
    <source>
        <dbReference type="SMART" id="SM00662"/>
    </source>
</evidence>
<dbReference type="InterPro" id="IPR033901">
    <property type="entry name" value="RNAPI/III_AC40"/>
</dbReference>
<dbReference type="EMBL" id="DS231696">
    <property type="protein sequence ID" value="KNA94868.1"/>
    <property type="molecule type" value="Genomic_DNA"/>
</dbReference>
<dbReference type="InterPro" id="IPR011262">
    <property type="entry name" value="DNA-dir_RNA_pol_insert"/>
</dbReference>
<reference evidence="9" key="2">
    <citation type="journal article" date="2010" name="Nature">
        <title>Comparative genomics reveals mobile pathogenicity chromosomes in Fusarium.</title>
        <authorList>
            <person name="Ma L.J."/>
            <person name="van der Does H.C."/>
            <person name="Borkovich K.A."/>
            <person name="Coleman J.J."/>
            <person name="Daboussi M.J."/>
            <person name="Di Pietro A."/>
            <person name="Dufresne M."/>
            <person name="Freitag M."/>
            <person name="Grabherr M."/>
            <person name="Henrissat B."/>
            <person name="Houterman P.M."/>
            <person name="Kang S."/>
            <person name="Shim W.B."/>
            <person name="Woloshuk C."/>
            <person name="Xie X."/>
            <person name="Xu J.R."/>
            <person name="Antoniw J."/>
            <person name="Baker S.E."/>
            <person name="Bluhm B.H."/>
            <person name="Breakspear A."/>
            <person name="Brown D.W."/>
            <person name="Butchko R.A."/>
            <person name="Chapman S."/>
            <person name="Coulson R."/>
            <person name="Coutinho P.M."/>
            <person name="Danchin E.G."/>
            <person name="Diener A."/>
            <person name="Gale L.R."/>
            <person name="Gardiner D.M."/>
            <person name="Goff S."/>
            <person name="Hammond-Kosack K.E."/>
            <person name="Hilburn K."/>
            <person name="Hua-Van A."/>
            <person name="Jonkers W."/>
            <person name="Kazan K."/>
            <person name="Kodira C.D."/>
            <person name="Koehrsen M."/>
            <person name="Kumar L."/>
            <person name="Lee Y.H."/>
            <person name="Li L."/>
            <person name="Manners J.M."/>
            <person name="Miranda-Saavedra D."/>
            <person name="Mukherjee M."/>
            <person name="Park G."/>
            <person name="Park J."/>
            <person name="Park S.Y."/>
            <person name="Proctor R.H."/>
            <person name="Regev A."/>
            <person name="Ruiz-Roldan M.C."/>
            <person name="Sain D."/>
            <person name="Sakthikumar S."/>
            <person name="Sykes S."/>
            <person name="Schwartz D.C."/>
            <person name="Turgeon B.G."/>
            <person name="Wapinski I."/>
            <person name="Yoder O."/>
            <person name="Young S."/>
            <person name="Zeng Q."/>
            <person name="Zhou S."/>
            <person name="Galagan J."/>
            <person name="Cuomo C.A."/>
            <person name="Kistler H.C."/>
            <person name="Rep M."/>
        </authorList>
    </citation>
    <scope>NUCLEOTIDE SEQUENCE [LARGE SCALE GENOMIC DNA]</scope>
    <source>
        <strain evidence="9">4287</strain>
    </source>
</reference>
<name>A0A0J9U6R5_FUSO4</name>
<dbReference type="Gene3D" id="2.170.120.12">
    <property type="entry name" value="DNA-directed RNA polymerase, insert domain"/>
    <property type="match status" value="1"/>
</dbReference>
<evidence type="ECO:0000256" key="5">
    <source>
        <dbReference type="ARBA" id="ARBA00023242"/>
    </source>
</evidence>
<comment type="similarity">
    <text evidence="6">Belongs to the archaeal Rpo3/eukaryotic RPB3 RNA polymerase subunit family.</text>
</comment>
<dbReference type="Pfam" id="PF01000">
    <property type="entry name" value="RNA_pol_A_bac"/>
    <property type="match status" value="1"/>
</dbReference>
<dbReference type="InterPro" id="IPR022842">
    <property type="entry name" value="RNAP_Rpo3/Rpb3/RPAC1"/>
</dbReference>
<dbReference type="GeneID" id="28942992"/>
<dbReference type="Proteomes" id="UP000009097">
    <property type="component" value="Unassembled WGS sequence"/>
</dbReference>
<dbReference type="InterPro" id="IPR050518">
    <property type="entry name" value="Rpo3/RPB3_RNA_Pol_subunit"/>
</dbReference>
<comment type="subcellular location">
    <subcellularLocation>
        <location evidence="1">Nucleus</location>
    </subcellularLocation>
</comment>
<dbReference type="KEGG" id="fox:FOXG_00692"/>
<dbReference type="SMART" id="SM00662">
    <property type="entry name" value="RPOLD"/>
    <property type="match status" value="1"/>
</dbReference>
<dbReference type="InterPro" id="IPR001514">
    <property type="entry name" value="DNA-dir_RNA_pol_30-40kDasu_CS"/>
</dbReference>
<dbReference type="InterPro" id="IPR036603">
    <property type="entry name" value="RBP11-like"/>
</dbReference>
<dbReference type="SUPFAM" id="SSF55257">
    <property type="entry name" value="RBP11-like subunits of RNA polymerase"/>
    <property type="match status" value="1"/>
</dbReference>
<dbReference type="GO" id="GO:0005666">
    <property type="term" value="C:RNA polymerase III complex"/>
    <property type="evidence" value="ECO:0007669"/>
    <property type="project" value="TreeGrafter"/>
</dbReference>
<evidence type="ECO:0000256" key="4">
    <source>
        <dbReference type="ARBA" id="ARBA00023163"/>
    </source>
</evidence>
<feature type="compositionally biased region" description="Polar residues" evidence="7">
    <location>
        <begin position="110"/>
        <end position="123"/>
    </location>
</feature>
<dbReference type="GO" id="GO:0003899">
    <property type="term" value="F:DNA-directed RNA polymerase activity"/>
    <property type="evidence" value="ECO:0007669"/>
    <property type="project" value="InterPro"/>
</dbReference>
<feature type="region of interest" description="Disordered" evidence="7">
    <location>
        <begin position="93"/>
        <end position="123"/>
    </location>
</feature>
<dbReference type="FunFam" id="2.170.120.12:FF:000003">
    <property type="entry name" value="Dna-directed rna polymerases i and iii subunit"/>
    <property type="match status" value="1"/>
</dbReference>
<dbReference type="PROSITE" id="PS00446">
    <property type="entry name" value="RNA_POL_D_30KD"/>
    <property type="match status" value="1"/>
</dbReference>
<evidence type="ECO:0000256" key="7">
    <source>
        <dbReference type="SAM" id="MobiDB-lite"/>
    </source>
</evidence>
<evidence type="ECO:0000256" key="1">
    <source>
        <dbReference type="ARBA" id="ARBA00004123"/>
    </source>
</evidence>
<evidence type="ECO:0000256" key="2">
    <source>
        <dbReference type="ARBA" id="ARBA00022083"/>
    </source>
</evidence>
<dbReference type="HAMAP" id="MF_00320">
    <property type="entry name" value="RNApol_arch_Rpo3"/>
    <property type="match status" value="1"/>
</dbReference>
<dbReference type="CDD" id="cd07032">
    <property type="entry name" value="RNAP_I_II_AC40"/>
    <property type="match status" value="1"/>
</dbReference>
<evidence type="ECO:0000256" key="3">
    <source>
        <dbReference type="ARBA" id="ARBA00022478"/>
    </source>
</evidence>
<dbReference type="GO" id="GO:0005736">
    <property type="term" value="C:RNA polymerase I complex"/>
    <property type="evidence" value="ECO:0007669"/>
    <property type="project" value="TreeGrafter"/>
</dbReference>
<accession>A0A0J9U6R5</accession>
<dbReference type="GO" id="GO:0006351">
    <property type="term" value="P:DNA-templated transcription"/>
    <property type="evidence" value="ECO:0007669"/>
    <property type="project" value="InterPro"/>
</dbReference>
<evidence type="ECO:0000313" key="10">
    <source>
        <dbReference type="Proteomes" id="UP000009097"/>
    </source>
</evidence>